<evidence type="ECO:0000256" key="6">
    <source>
        <dbReference type="ARBA" id="ARBA00022691"/>
    </source>
</evidence>
<dbReference type="GO" id="GO:0070475">
    <property type="term" value="P:rRNA base methylation"/>
    <property type="evidence" value="ECO:0007669"/>
    <property type="project" value="UniProtKB-UniRule"/>
</dbReference>
<dbReference type="Gene3D" id="1.10.150.170">
    <property type="entry name" value="Putative methyltransferase TM0872, insert domain"/>
    <property type="match status" value="1"/>
</dbReference>
<feature type="compositionally biased region" description="Basic and acidic residues" evidence="8">
    <location>
        <begin position="336"/>
        <end position="346"/>
    </location>
</feature>
<sequence length="352" mass="38710">MTQHDQPPLDPIEQPDPQPERRADDLHVPVLLQRCVDLLAPALTEPGSVLVDGTLGMGGHAEALLSQCPQTGVVGIDRDPQALALAAARLARFGERFAPVHATYDEIDDVVEAQVGRPVQGVLLDLGVSSLQLDDADRGFSYSRPAPLDMRMDSSRGETAAELLAEADERELTRILRVYGEERFAQRIAGTIVRERAERPLTTSTELADLVRRAVPRAAQQGGGHPAKRTFQALRIAVNRELEILQDAIPRAVEVLAVGGRIVVESYHSLEDRIVKRELARGASSSAPREWPVEPETHRPYLELLIRGAEKADDVETAHNPRSASVRLRAAVRTRPTPDHMREQRTGSRRSA</sequence>
<evidence type="ECO:0000313" key="10">
    <source>
        <dbReference type="Proteomes" id="UP000313849"/>
    </source>
</evidence>
<keyword evidence="2 7" id="KW-0963">Cytoplasm</keyword>
<comment type="similarity">
    <text evidence="1 7">Belongs to the methyltransferase superfamily. RsmH family.</text>
</comment>
<dbReference type="NCBIfam" id="TIGR00006">
    <property type="entry name" value="16S rRNA (cytosine(1402)-N(4))-methyltransferase RsmH"/>
    <property type="match status" value="1"/>
</dbReference>
<dbReference type="FunFam" id="1.10.150.170:FF:000001">
    <property type="entry name" value="Ribosomal RNA small subunit methyltransferase H"/>
    <property type="match status" value="1"/>
</dbReference>
<feature type="compositionally biased region" description="Low complexity" evidence="8">
    <location>
        <begin position="322"/>
        <end position="335"/>
    </location>
</feature>
<evidence type="ECO:0000256" key="3">
    <source>
        <dbReference type="ARBA" id="ARBA00022552"/>
    </source>
</evidence>
<keyword evidence="10" id="KW-1185">Reference proteome</keyword>
<dbReference type="InterPro" id="IPR002903">
    <property type="entry name" value="RsmH"/>
</dbReference>
<feature type="region of interest" description="Disordered" evidence="8">
    <location>
        <begin position="312"/>
        <end position="352"/>
    </location>
</feature>
<dbReference type="EMBL" id="VENP01000001">
    <property type="protein sequence ID" value="TNU77254.1"/>
    <property type="molecule type" value="Genomic_DNA"/>
</dbReference>
<dbReference type="PANTHER" id="PTHR11265:SF0">
    <property type="entry name" value="12S RRNA N4-METHYLCYTIDINE METHYLTRANSFERASE"/>
    <property type="match status" value="1"/>
</dbReference>
<comment type="catalytic activity">
    <reaction evidence="7">
        <text>cytidine(1402) in 16S rRNA + S-adenosyl-L-methionine = N(4)-methylcytidine(1402) in 16S rRNA + S-adenosyl-L-homocysteine + H(+)</text>
        <dbReference type="Rhea" id="RHEA:42928"/>
        <dbReference type="Rhea" id="RHEA-COMP:10286"/>
        <dbReference type="Rhea" id="RHEA-COMP:10287"/>
        <dbReference type="ChEBI" id="CHEBI:15378"/>
        <dbReference type="ChEBI" id="CHEBI:57856"/>
        <dbReference type="ChEBI" id="CHEBI:59789"/>
        <dbReference type="ChEBI" id="CHEBI:74506"/>
        <dbReference type="ChEBI" id="CHEBI:82748"/>
        <dbReference type="EC" id="2.1.1.199"/>
    </reaction>
</comment>
<comment type="function">
    <text evidence="7">Specifically methylates the N4 position of cytidine in position 1402 (C1402) of 16S rRNA.</text>
</comment>
<comment type="caution">
    <text evidence="9">The sequence shown here is derived from an EMBL/GenBank/DDBJ whole genome shotgun (WGS) entry which is preliminary data.</text>
</comment>
<dbReference type="Proteomes" id="UP000313849">
    <property type="component" value="Unassembled WGS sequence"/>
</dbReference>
<gene>
    <name evidence="7 9" type="primary">rsmH</name>
    <name evidence="9" type="ORF">FH969_00305</name>
</gene>
<dbReference type="SUPFAM" id="SSF53335">
    <property type="entry name" value="S-adenosyl-L-methionine-dependent methyltransferases"/>
    <property type="match status" value="1"/>
</dbReference>
<dbReference type="AlphaFoldDB" id="A0A5C5BF08"/>
<keyword evidence="4 7" id="KW-0489">Methyltransferase</keyword>
<dbReference type="InterPro" id="IPR029063">
    <property type="entry name" value="SAM-dependent_MTases_sf"/>
</dbReference>
<evidence type="ECO:0000256" key="1">
    <source>
        <dbReference type="ARBA" id="ARBA00010396"/>
    </source>
</evidence>
<keyword evidence="3 7" id="KW-0698">rRNA processing</keyword>
<dbReference type="GO" id="GO:0071424">
    <property type="term" value="F:rRNA (cytosine-N4-)-methyltransferase activity"/>
    <property type="evidence" value="ECO:0007669"/>
    <property type="project" value="UniProtKB-UniRule"/>
</dbReference>
<dbReference type="EC" id="2.1.1.199" evidence="7"/>
<dbReference type="PIRSF" id="PIRSF004486">
    <property type="entry name" value="MraW"/>
    <property type="match status" value="1"/>
</dbReference>
<name>A0A5C5BF08_9MICO</name>
<feature type="binding site" evidence="7">
    <location>
        <position position="104"/>
    </location>
    <ligand>
        <name>S-adenosyl-L-methionine</name>
        <dbReference type="ChEBI" id="CHEBI:59789"/>
    </ligand>
</feature>
<feature type="binding site" evidence="7">
    <location>
        <position position="132"/>
    </location>
    <ligand>
        <name>S-adenosyl-L-methionine</name>
        <dbReference type="ChEBI" id="CHEBI:59789"/>
    </ligand>
</feature>
<evidence type="ECO:0000256" key="5">
    <source>
        <dbReference type="ARBA" id="ARBA00022679"/>
    </source>
</evidence>
<organism evidence="9 10">
    <name type="scientific">Miniimonas arenae</name>
    <dbReference type="NCBI Taxonomy" id="676201"/>
    <lineage>
        <taxon>Bacteria</taxon>
        <taxon>Bacillati</taxon>
        <taxon>Actinomycetota</taxon>
        <taxon>Actinomycetes</taxon>
        <taxon>Micrococcales</taxon>
        <taxon>Beutenbergiaceae</taxon>
        <taxon>Miniimonas</taxon>
    </lineage>
</organism>
<dbReference type="RefSeq" id="WP_139985328.1">
    <property type="nucleotide sequence ID" value="NZ_VENP01000001.1"/>
</dbReference>
<evidence type="ECO:0000256" key="4">
    <source>
        <dbReference type="ARBA" id="ARBA00022603"/>
    </source>
</evidence>
<feature type="compositionally biased region" description="Pro residues" evidence="8">
    <location>
        <begin position="8"/>
        <end position="17"/>
    </location>
</feature>
<proteinExistence type="inferred from homology"/>
<feature type="binding site" evidence="7">
    <location>
        <begin position="58"/>
        <end position="60"/>
    </location>
    <ligand>
        <name>S-adenosyl-L-methionine</name>
        <dbReference type="ChEBI" id="CHEBI:59789"/>
    </ligand>
</feature>
<comment type="subcellular location">
    <subcellularLocation>
        <location evidence="7">Cytoplasm</location>
    </subcellularLocation>
</comment>
<protein>
    <recommendedName>
        <fullName evidence="7">Ribosomal RNA small subunit methyltransferase H</fullName>
        <ecNumber evidence="7">2.1.1.199</ecNumber>
    </recommendedName>
    <alternativeName>
        <fullName evidence="7">16S rRNA m(4)C1402 methyltransferase</fullName>
    </alternativeName>
    <alternativeName>
        <fullName evidence="7">rRNA (cytosine-N(4)-)-methyltransferase RsmH</fullName>
    </alternativeName>
</protein>
<feature type="region of interest" description="Disordered" evidence="8">
    <location>
        <begin position="1"/>
        <end position="22"/>
    </location>
</feature>
<dbReference type="OrthoDB" id="9806637at2"/>
<evidence type="ECO:0000313" key="9">
    <source>
        <dbReference type="EMBL" id="TNU77254.1"/>
    </source>
</evidence>
<dbReference type="HAMAP" id="MF_01007">
    <property type="entry name" value="16SrRNA_methyltr_H"/>
    <property type="match status" value="1"/>
</dbReference>
<dbReference type="Pfam" id="PF01795">
    <property type="entry name" value="Methyltransf_5"/>
    <property type="match status" value="1"/>
</dbReference>
<keyword evidence="5 7" id="KW-0808">Transferase</keyword>
<evidence type="ECO:0000256" key="2">
    <source>
        <dbReference type="ARBA" id="ARBA00022490"/>
    </source>
</evidence>
<evidence type="ECO:0000256" key="7">
    <source>
        <dbReference type="HAMAP-Rule" id="MF_01007"/>
    </source>
</evidence>
<feature type="binding site" evidence="7">
    <location>
        <position position="77"/>
    </location>
    <ligand>
        <name>S-adenosyl-L-methionine</name>
        <dbReference type="ChEBI" id="CHEBI:59789"/>
    </ligand>
</feature>
<keyword evidence="6 7" id="KW-0949">S-adenosyl-L-methionine</keyword>
<feature type="binding site" evidence="7">
    <location>
        <position position="125"/>
    </location>
    <ligand>
        <name>S-adenosyl-L-methionine</name>
        <dbReference type="ChEBI" id="CHEBI:59789"/>
    </ligand>
</feature>
<reference evidence="9 10" key="1">
    <citation type="submission" date="2019-06" db="EMBL/GenBank/DDBJ databases">
        <title>Draft genome sequence of Miniimonas arenae KCTC 19750T isolated from sea sand.</title>
        <authorList>
            <person name="Park S.-J."/>
        </authorList>
    </citation>
    <scope>NUCLEOTIDE SEQUENCE [LARGE SCALE GENOMIC DNA]</scope>
    <source>
        <strain evidence="9 10">KCTC 19750</strain>
    </source>
</reference>
<accession>A0A5C5BF08</accession>
<dbReference type="SUPFAM" id="SSF81799">
    <property type="entry name" value="Putative methyltransferase TM0872, insert domain"/>
    <property type="match status" value="1"/>
</dbReference>
<dbReference type="InterPro" id="IPR023397">
    <property type="entry name" value="SAM-dep_MeTrfase_MraW_recog"/>
</dbReference>
<dbReference type="Gene3D" id="3.40.50.150">
    <property type="entry name" value="Vaccinia Virus protein VP39"/>
    <property type="match status" value="1"/>
</dbReference>
<dbReference type="GO" id="GO:0005737">
    <property type="term" value="C:cytoplasm"/>
    <property type="evidence" value="ECO:0007669"/>
    <property type="project" value="UniProtKB-SubCell"/>
</dbReference>
<dbReference type="PANTHER" id="PTHR11265">
    <property type="entry name" value="S-ADENOSYL-METHYLTRANSFERASE MRAW"/>
    <property type="match status" value="1"/>
</dbReference>
<evidence type="ECO:0000256" key="8">
    <source>
        <dbReference type="SAM" id="MobiDB-lite"/>
    </source>
</evidence>